<comment type="catalytic activity">
    <reaction evidence="8">
        <text>DNA(n) + a 2'-deoxyribonucleoside 5'-triphosphate = DNA(n+1) + diphosphate</text>
        <dbReference type="Rhea" id="RHEA:22508"/>
        <dbReference type="Rhea" id="RHEA-COMP:17339"/>
        <dbReference type="Rhea" id="RHEA-COMP:17340"/>
        <dbReference type="ChEBI" id="CHEBI:33019"/>
        <dbReference type="ChEBI" id="CHEBI:61560"/>
        <dbReference type="ChEBI" id="CHEBI:173112"/>
        <dbReference type="EC" id="2.7.7.7"/>
    </reaction>
</comment>
<evidence type="ECO:0000256" key="3">
    <source>
        <dbReference type="ARBA" id="ARBA00022679"/>
    </source>
</evidence>
<evidence type="ECO:0000313" key="11">
    <source>
        <dbReference type="EMBL" id="SDD18566.1"/>
    </source>
</evidence>
<dbReference type="InterPro" id="IPR027417">
    <property type="entry name" value="P-loop_NTPase"/>
</dbReference>
<evidence type="ECO:0000256" key="2">
    <source>
        <dbReference type="ARBA" id="ARBA00017703"/>
    </source>
</evidence>
<keyword evidence="3" id="KW-0808">Transferase</keyword>
<dbReference type="OrthoDB" id="9775929at2"/>
<dbReference type="SUPFAM" id="SSF48019">
    <property type="entry name" value="post-AAA+ oligomerization domain-like"/>
    <property type="match status" value="1"/>
</dbReference>
<evidence type="ECO:0000256" key="4">
    <source>
        <dbReference type="ARBA" id="ARBA00022695"/>
    </source>
</evidence>
<dbReference type="GO" id="GO:0003677">
    <property type="term" value="F:DNA binding"/>
    <property type="evidence" value="ECO:0007669"/>
    <property type="project" value="InterPro"/>
</dbReference>
<name>A0A1G6SQV8_9BACI</name>
<dbReference type="Gene3D" id="1.10.8.60">
    <property type="match status" value="1"/>
</dbReference>
<dbReference type="InterPro" id="IPR005790">
    <property type="entry name" value="DNA_polIII_delta"/>
</dbReference>
<protein>
    <recommendedName>
        <fullName evidence="2">DNA polymerase III subunit delta</fullName>
        <ecNumber evidence="1">2.7.7.7</ecNumber>
    </recommendedName>
</protein>
<dbReference type="Pfam" id="PF21694">
    <property type="entry name" value="DNA_pol3_delta_C"/>
    <property type="match status" value="1"/>
</dbReference>
<feature type="domain" description="DNA polymerase III delta N-terminal" evidence="9">
    <location>
        <begin position="19"/>
        <end position="143"/>
    </location>
</feature>
<dbReference type="Gene3D" id="3.40.50.300">
    <property type="entry name" value="P-loop containing nucleotide triphosphate hydrolases"/>
    <property type="match status" value="1"/>
</dbReference>
<evidence type="ECO:0000256" key="5">
    <source>
        <dbReference type="ARBA" id="ARBA00022705"/>
    </source>
</evidence>
<keyword evidence="5" id="KW-0235">DNA replication</keyword>
<dbReference type="GO" id="GO:0009360">
    <property type="term" value="C:DNA polymerase III complex"/>
    <property type="evidence" value="ECO:0007669"/>
    <property type="project" value="InterPro"/>
</dbReference>
<reference evidence="12" key="1">
    <citation type="submission" date="2016-10" db="EMBL/GenBank/DDBJ databases">
        <authorList>
            <person name="Varghese N."/>
            <person name="Submissions S."/>
        </authorList>
    </citation>
    <scope>NUCLEOTIDE SEQUENCE [LARGE SCALE GENOMIC DNA]</scope>
    <source>
        <strain evidence="12">DSM 21620</strain>
    </source>
</reference>
<dbReference type="SUPFAM" id="SSF52540">
    <property type="entry name" value="P-loop containing nucleoside triphosphate hydrolases"/>
    <property type="match status" value="1"/>
</dbReference>
<dbReference type="STRING" id="361279.SAMN05421663_107188"/>
<keyword evidence="12" id="KW-1185">Reference proteome</keyword>
<accession>A0A1G6SQV8</accession>
<gene>
    <name evidence="11" type="ORF">SAMN05421663_107188</name>
</gene>
<proteinExistence type="inferred from homology"/>
<dbReference type="GO" id="GO:0003887">
    <property type="term" value="F:DNA-directed DNA polymerase activity"/>
    <property type="evidence" value="ECO:0007669"/>
    <property type="project" value="UniProtKB-KW"/>
</dbReference>
<evidence type="ECO:0000256" key="6">
    <source>
        <dbReference type="ARBA" id="ARBA00022932"/>
    </source>
</evidence>
<dbReference type="PANTHER" id="PTHR34388">
    <property type="entry name" value="DNA POLYMERASE III SUBUNIT DELTA"/>
    <property type="match status" value="1"/>
</dbReference>
<dbReference type="EMBL" id="FMZB01000007">
    <property type="protein sequence ID" value="SDD18566.1"/>
    <property type="molecule type" value="Genomic_DNA"/>
</dbReference>
<dbReference type="GO" id="GO:0006261">
    <property type="term" value="P:DNA-templated DNA replication"/>
    <property type="evidence" value="ECO:0007669"/>
    <property type="project" value="TreeGrafter"/>
</dbReference>
<keyword evidence="6" id="KW-0239">DNA-directed DNA polymerase</keyword>
<dbReference type="Proteomes" id="UP000198666">
    <property type="component" value="Unassembled WGS sequence"/>
</dbReference>
<dbReference type="RefSeq" id="WP_093727793.1">
    <property type="nucleotide sequence ID" value="NZ_FMZB01000007.1"/>
</dbReference>
<evidence type="ECO:0000313" key="12">
    <source>
        <dbReference type="Proteomes" id="UP000198666"/>
    </source>
</evidence>
<evidence type="ECO:0000259" key="9">
    <source>
        <dbReference type="Pfam" id="PF06144"/>
    </source>
</evidence>
<dbReference type="InterPro" id="IPR048466">
    <property type="entry name" value="DNA_pol3_delta-like_C"/>
</dbReference>
<dbReference type="NCBIfam" id="TIGR01128">
    <property type="entry name" value="holA"/>
    <property type="match status" value="1"/>
</dbReference>
<sequence length="345" mass="39229">MSYTDALKAIKKKDFSPIYLLYGTESYFMQDIKEKLEKQYALSDGTNVSVYDLEETPIQEVIADAEEYPFFSEQKLILAYHPFFLKAKPDKSAVDHRLESLEHYAQNPADWTTLVLLAPYEKVDERKKIVKTIKKTGQAVACQPVKEWDLSEWIGALSKENQIELEDAVADLLIQEAGTDLAMLRGEIEKLALYAGEGKTITLEMAEKLVSHQQTSSGLKLVDALMAGDLAKAIYIFHDLIKLKEEPIALIALLASQFRTILHVKLLKHKGYNQAKMAEVTKVHPFVVKLALKREAHFSEEELKQILFLAAETDADLKQGRMDKNLAFELLLQQIVMKRKKARMV</sequence>
<dbReference type="PANTHER" id="PTHR34388:SF1">
    <property type="entry name" value="DNA POLYMERASE III SUBUNIT DELTA"/>
    <property type="match status" value="1"/>
</dbReference>
<keyword evidence="4" id="KW-0548">Nucleotidyltransferase</keyword>
<evidence type="ECO:0000256" key="8">
    <source>
        <dbReference type="ARBA" id="ARBA00049244"/>
    </source>
</evidence>
<dbReference type="AlphaFoldDB" id="A0A1G6SQV8"/>
<evidence type="ECO:0000259" key="10">
    <source>
        <dbReference type="Pfam" id="PF21694"/>
    </source>
</evidence>
<feature type="domain" description="DNA polymerase III delta subunit-like C-terminal" evidence="10">
    <location>
        <begin position="219"/>
        <end position="334"/>
    </location>
</feature>
<organism evidence="11 12">
    <name type="scientific">Terribacillus halophilus</name>
    <dbReference type="NCBI Taxonomy" id="361279"/>
    <lineage>
        <taxon>Bacteria</taxon>
        <taxon>Bacillati</taxon>
        <taxon>Bacillota</taxon>
        <taxon>Bacilli</taxon>
        <taxon>Bacillales</taxon>
        <taxon>Bacillaceae</taxon>
        <taxon>Terribacillus</taxon>
    </lineage>
</organism>
<dbReference type="Pfam" id="PF06144">
    <property type="entry name" value="DNA_pol3_delta"/>
    <property type="match status" value="1"/>
</dbReference>
<dbReference type="InterPro" id="IPR008921">
    <property type="entry name" value="DNA_pol3_clamp-load_cplx_C"/>
</dbReference>
<dbReference type="Gene3D" id="1.20.272.10">
    <property type="match status" value="1"/>
</dbReference>
<evidence type="ECO:0000256" key="1">
    <source>
        <dbReference type="ARBA" id="ARBA00012417"/>
    </source>
</evidence>
<comment type="similarity">
    <text evidence="7">Belongs to the DNA polymerase HolA subunit family.</text>
</comment>
<dbReference type="EC" id="2.7.7.7" evidence="1"/>
<evidence type="ECO:0000256" key="7">
    <source>
        <dbReference type="ARBA" id="ARBA00034754"/>
    </source>
</evidence>
<dbReference type="InterPro" id="IPR010372">
    <property type="entry name" value="DNA_pol3_delta_N"/>
</dbReference>